<name>F2D445_HORVV</name>
<evidence type="ECO:0000313" key="1">
    <source>
        <dbReference type="EMBL" id="BAJ89866.1"/>
    </source>
</evidence>
<organism evidence="1">
    <name type="scientific">Hordeum vulgare subsp. vulgare</name>
    <name type="common">Domesticated barley</name>
    <dbReference type="NCBI Taxonomy" id="112509"/>
    <lineage>
        <taxon>Eukaryota</taxon>
        <taxon>Viridiplantae</taxon>
        <taxon>Streptophyta</taxon>
        <taxon>Embryophyta</taxon>
        <taxon>Tracheophyta</taxon>
        <taxon>Spermatophyta</taxon>
        <taxon>Magnoliopsida</taxon>
        <taxon>Liliopsida</taxon>
        <taxon>Poales</taxon>
        <taxon>Poaceae</taxon>
        <taxon>BOP clade</taxon>
        <taxon>Pooideae</taxon>
        <taxon>Triticodae</taxon>
        <taxon>Triticeae</taxon>
        <taxon>Hordeinae</taxon>
        <taxon>Hordeum</taxon>
    </lineage>
</organism>
<reference evidence="1" key="1">
    <citation type="journal article" date="2011" name="Plant Physiol.">
        <title>Comprehensive sequence analysis of 24,783 barley full-length cDNAs derived from 12 clone libraries.</title>
        <authorList>
            <person name="Matsumoto T."/>
            <person name="Tanaka T."/>
            <person name="Sakai H."/>
            <person name="Amano N."/>
            <person name="Kanamori H."/>
            <person name="Kurita K."/>
            <person name="Kikuta A."/>
            <person name="Kamiya K."/>
            <person name="Yamamoto M."/>
            <person name="Ikawa H."/>
            <person name="Fujii N."/>
            <person name="Hori K."/>
            <person name="Itoh T."/>
            <person name="Sato K."/>
        </authorList>
    </citation>
    <scope>NUCLEOTIDE SEQUENCE</scope>
</reference>
<dbReference type="EMBL" id="AK358654">
    <property type="protein sequence ID" value="BAJ89866.1"/>
    <property type="molecule type" value="mRNA"/>
</dbReference>
<sequence>MFLVVRYGAARCAVNGWTGAWPRVPPICTYAKGGPHRPPQSNSEGACSHQPFAVPAHSVSRALPGAC</sequence>
<accession>F2D445</accession>
<proteinExistence type="evidence at transcript level"/>
<dbReference type="AlphaFoldDB" id="F2D445"/>
<protein>
    <submittedName>
        <fullName evidence="1">Predicted protein</fullName>
    </submittedName>
</protein>